<dbReference type="Proteomes" id="UP000825051">
    <property type="component" value="Chromosome"/>
</dbReference>
<dbReference type="Pfam" id="PF00528">
    <property type="entry name" value="BPD_transp_1"/>
    <property type="match status" value="1"/>
</dbReference>
<comment type="subcellular location">
    <subcellularLocation>
        <location evidence="1 10">Cell membrane</location>
        <topology evidence="1 10">Multi-pass membrane protein</topology>
    </subcellularLocation>
</comment>
<dbReference type="NCBIfam" id="TIGR00974">
    <property type="entry name" value="3a0107s02c"/>
    <property type="match status" value="1"/>
</dbReference>
<dbReference type="InterPro" id="IPR005672">
    <property type="entry name" value="Phosphate_PstA"/>
</dbReference>
<evidence type="ECO:0000256" key="6">
    <source>
        <dbReference type="ARBA" id="ARBA00022592"/>
    </source>
</evidence>
<evidence type="ECO:0000256" key="5">
    <source>
        <dbReference type="ARBA" id="ARBA00022475"/>
    </source>
</evidence>
<evidence type="ECO:0000256" key="2">
    <source>
        <dbReference type="ARBA" id="ARBA00007069"/>
    </source>
</evidence>
<feature type="transmembrane region" description="Helical" evidence="10">
    <location>
        <begin position="175"/>
        <end position="193"/>
    </location>
</feature>
<proteinExistence type="inferred from homology"/>
<dbReference type="InterPro" id="IPR051408">
    <property type="entry name" value="Phosphate_transprt_permease"/>
</dbReference>
<dbReference type="GO" id="GO:0005886">
    <property type="term" value="C:plasma membrane"/>
    <property type="evidence" value="ECO:0007669"/>
    <property type="project" value="UniProtKB-SubCell"/>
</dbReference>
<dbReference type="KEGG" id="ole:K0B96_11690"/>
<name>A0A8F9TUE9_9BACT</name>
<keyword evidence="5 10" id="KW-1003">Cell membrane</keyword>
<evidence type="ECO:0000256" key="4">
    <source>
        <dbReference type="ARBA" id="ARBA00022448"/>
    </source>
</evidence>
<comment type="caution">
    <text evidence="10">Lacks conserved residue(s) required for the propagation of feature annotation.</text>
</comment>
<feature type="transmembrane region" description="Helical" evidence="10">
    <location>
        <begin position="93"/>
        <end position="115"/>
    </location>
</feature>
<dbReference type="EMBL" id="CP080507">
    <property type="protein sequence ID" value="QYM77973.1"/>
    <property type="molecule type" value="Genomic_DNA"/>
</dbReference>
<evidence type="ECO:0000256" key="3">
    <source>
        <dbReference type="ARBA" id="ARBA00016864"/>
    </source>
</evidence>
<evidence type="ECO:0000256" key="8">
    <source>
        <dbReference type="ARBA" id="ARBA00022989"/>
    </source>
</evidence>
<evidence type="ECO:0000256" key="7">
    <source>
        <dbReference type="ARBA" id="ARBA00022692"/>
    </source>
</evidence>
<dbReference type="RefSeq" id="WP_220161077.1">
    <property type="nucleotide sequence ID" value="NZ_CP080507.1"/>
</dbReference>
<evidence type="ECO:0000313" key="12">
    <source>
        <dbReference type="EMBL" id="QYM77973.1"/>
    </source>
</evidence>
<accession>A0A8F9TUE9</accession>
<dbReference type="PANTHER" id="PTHR42922">
    <property type="entry name" value="PHOSPHATE TRANSPORT SYSTEM PERMEASE PROTEIN PSTA"/>
    <property type="match status" value="1"/>
</dbReference>
<dbReference type="GO" id="GO:0035435">
    <property type="term" value="P:phosphate ion transmembrane transport"/>
    <property type="evidence" value="ECO:0007669"/>
    <property type="project" value="InterPro"/>
</dbReference>
<dbReference type="SUPFAM" id="SSF161098">
    <property type="entry name" value="MetI-like"/>
    <property type="match status" value="1"/>
</dbReference>
<feature type="transmembrane region" description="Helical" evidence="10">
    <location>
        <begin position="54"/>
        <end position="81"/>
    </location>
</feature>
<sequence length="266" mass="28425">MRVVLGLCALLAAAPLFCVLYFLVREGASALDWNFFTQLPKPAGEPGGGMAPAIVGTLTLLALATVVGVPVGVMGGVYLAEYGHPRANGWIRFAADVLNGVPSIVWGMVVYTLLVVPLKSFSAYAGGVALGLIMIPLVMRTTDEVLALVPQSYREAALALGIPRWKIITVIVMKTALRGIVTGVLVALARVAGETAPLLFTALGNNFWNQSLAEPIAALPLQIFTYAISPYDDWHRQAWAGALVLMLMILVLNLAVRLFARTKTVR</sequence>
<evidence type="ECO:0000256" key="10">
    <source>
        <dbReference type="RuleBase" id="RU363043"/>
    </source>
</evidence>
<feature type="transmembrane region" description="Helical" evidence="10">
    <location>
        <begin position="238"/>
        <end position="260"/>
    </location>
</feature>
<dbReference type="InterPro" id="IPR035906">
    <property type="entry name" value="MetI-like_sf"/>
</dbReference>
<evidence type="ECO:0000256" key="9">
    <source>
        <dbReference type="ARBA" id="ARBA00023136"/>
    </source>
</evidence>
<keyword evidence="13" id="KW-1185">Reference proteome</keyword>
<evidence type="ECO:0000256" key="1">
    <source>
        <dbReference type="ARBA" id="ARBA00004651"/>
    </source>
</evidence>
<dbReference type="Gene3D" id="1.10.3720.10">
    <property type="entry name" value="MetI-like"/>
    <property type="match status" value="1"/>
</dbReference>
<feature type="transmembrane region" description="Helical" evidence="10">
    <location>
        <begin position="121"/>
        <end position="139"/>
    </location>
</feature>
<keyword evidence="6" id="KW-0592">Phosphate transport</keyword>
<reference evidence="12" key="1">
    <citation type="submission" date="2021-08" db="EMBL/GenBank/DDBJ databases">
        <title>Genome of a novel bacterium of the phylum Verrucomicrobia, Oleiharenicola sp. KSB-15.</title>
        <authorList>
            <person name="Chung J.-H."/>
            <person name="Ahn J.-H."/>
            <person name="Yoon Y."/>
            <person name="Kim D.-Y."/>
            <person name="An S.-H."/>
            <person name="Park I."/>
            <person name="Yeon J."/>
        </authorList>
    </citation>
    <scope>NUCLEOTIDE SEQUENCE</scope>
    <source>
        <strain evidence="12">KSB-15</strain>
    </source>
</reference>
<keyword evidence="7 10" id="KW-0812">Transmembrane</keyword>
<dbReference type="AlphaFoldDB" id="A0A8F9TUE9"/>
<dbReference type="PANTHER" id="PTHR42922:SF1">
    <property type="entry name" value="PHOSPHATE TRANSPORT SYSTEM PERMEASE PROTEIN PSTA"/>
    <property type="match status" value="1"/>
</dbReference>
<evidence type="ECO:0000259" key="11">
    <source>
        <dbReference type="PROSITE" id="PS50928"/>
    </source>
</evidence>
<keyword evidence="8 10" id="KW-1133">Transmembrane helix</keyword>
<dbReference type="CDD" id="cd06261">
    <property type="entry name" value="TM_PBP2"/>
    <property type="match status" value="1"/>
</dbReference>
<gene>
    <name evidence="12" type="primary">pstA</name>
    <name evidence="12" type="ORF">K0B96_11690</name>
</gene>
<organism evidence="12 13">
    <name type="scientific">Horticoccus luteus</name>
    <dbReference type="NCBI Taxonomy" id="2862869"/>
    <lineage>
        <taxon>Bacteria</taxon>
        <taxon>Pseudomonadati</taxon>
        <taxon>Verrucomicrobiota</taxon>
        <taxon>Opitutia</taxon>
        <taxon>Opitutales</taxon>
        <taxon>Opitutaceae</taxon>
        <taxon>Horticoccus</taxon>
    </lineage>
</organism>
<dbReference type="PROSITE" id="PS50928">
    <property type="entry name" value="ABC_TM1"/>
    <property type="match status" value="1"/>
</dbReference>
<feature type="domain" description="ABC transmembrane type-1" evidence="11">
    <location>
        <begin position="54"/>
        <end position="256"/>
    </location>
</feature>
<dbReference type="InterPro" id="IPR000515">
    <property type="entry name" value="MetI-like"/>
</dbReference>
<protein>
    <recommendedName>
        <fullName evidence="3 10">Phosphate transport system permease protein PstA</fullName>
    </recommendedName>
</protein>
<evidence type="ECO:0000313" key="13">
    <source>
        <dbReference type="Proteomes" id="UP000825051"/>
    </source>
</evidence>
<keyword evidence="4" id="KW-0813">Transport</keyword>
<keyword evidence="9 10" id="KW-0472">Membrane</keyword>
<comment type="similarity">
    <text evidence="2 10">Belongs to the binding-protein-dependent transport system permease family. CysTW subfamily.</text>
</comment>
<dbReference type="GO" id="GO:0005315">
    <property type="term" value="F:phosphate transmembrane transporter activity"/>
    <property type="evidence" value="ECO:0007669"/>
    <property type="project" value="InterPro"/>
</dbReference>